<evidence type="ECO:0000256" key="12">
    <source>
        <dbReference type="ARBA" id="ARBA00023012"/>
    </source>
</evidence>
<dbReference type="Pfam" id="PF08448">
    <property type="entry name" value="PAS_4"/>
    <property type="match status" value="1"/>
</dbReference>
<feature type="domain" description="Histidine kinase" evidence="15">
    <location>
        <begin position="496"/>
        <end position="708"/>
    </location>
</feature>
<evidence type="ECO:0000256" key="7">
    <source>
        <dbReference type="ARBA" id="ARBA00022692"/>
    </source>
</evidence>
<feature type="transmembrane region" description="Helical" evidence="14">
    <location>
        <begin position="39"/>
        <end position="59"/>
    </location>
</feature>
<keyword evidence="11 14" id="KW-1133">Transmembrane helix</keyword>
<keyword evidence="10" id="KW-0067">ATP-binding</keyword>
<dbReference type="SUPFAM" id="SSF55874">
    <property type="entry name" value="ATPase domain of HSP90 chaperone/DNA topoisomerase II/histidine kinase"/>
    <property type="match status" value="1"/>
</dbReference>
<dbReference type="Pfam" id="PF02518">
    <property type="entry name" value="HATPase_c"/>
    <property type="match status" value="1"/>
</dbReference>
<dbReference type="Gene3D" id="1.10.287.130">
    <property type="match status" value="1"/>
</dbReference>
<dbReference type="SUPFAM" id="SSF55785">
    <property type="entry name" value="PYP-like sensor domain (PAS domain)"/>
    <property type="match status" value="1"/>
</dbReference>
<comment type="caution">
    <text evidence="18">The sequence shown here is derived from an EMBL/GenBank/DDBJ whole genome shotgun (WGS) entry which is preliminary data.</text>
</comment>
<dbReference type="Gene3D" id="6.10.340.10">
    <property type="match status" value="1"/>
</dbReference>
<evidence type="ECO:0000256" key="3">
    <source>
        <dbReference type="ARBA" id="ARBA00012438"/>
    </source>
</evidence>
<dbReference type="PRINTS" id="PR00344">
    <property type="entry name" value="BCTRLSENSOR"/>
</dbReference>
<dbReference type="Gene3D" id="3.30.565.10">
    <property type="entry name" value="Histidine kinase-like ATPase, C-terminal domain"/>
    <property type="match status" value="1"/>
</dbReference>
<dbReference type="Pfam" id="PF19312">
    <property type="entry name" value="NtrY_N"/>
    <property type="match status" value="1"/>
</dbReference>
<dbReference type="PIRSF" id="PIRSF037532">
    <property type="entry name" value="STHK_NtrY"/>
    <property type="match status" value="1"/>
</dbReference>
<dbReference type="PROSITE" id="PS50112">
    <property type="entry name" value="PAS"/>
    <property type="match status" value="1"/>
</dbReference>
<dbReference type="InterPro" id="IPR000014">
    <property type="entry name" value="PAS"/>
</dbReference>
<dbReference type="Pfam" id="PF00672">
    <property type="entry name" value="HAMP"/>
    <property type="match status" value="1"/>
</dbReference>
<keyword evidence="19" id="KW-1185">Reference proteome</keyword>
<dbReference type="CDD" id="cd00082">
    <property type="entry name" value="HisKA"/>
    <property type="match status" value="1"/>
</dbReference>
<dbReference type="PROSITE" id="PS50885">
    <property type="entry name" value="HAMP"/>
    <property type="match status" value="1"/>
</dbReference>
<feature type="transmembrane region" description="Helical" evidence="14">
    <location>
        <begin position="80"/>
        <end position="100"/>
    </location>
</feature>
<evidence type="ECO:0000256" key="6">
    <source>
        <dbReference type="ARBA" id="ARBA00022679"/>
    </source>
</evidence>
<dbReference type="InterPro" id="IPR036890">
    <property type="entry name" value="HATPase_C_sf"/>
</dbReference>
<evidence type="ECO:0000256" key="13">
    <source>
        <dbReference type="ARBA" id="ARBA00023136"/>
    </source>
</evidence>
<dbReference type="InterPro" id="IPR017232">
    <property type="entry name" value="NtrY"/>
</dbReference>
<reference evidence="18 19" key="1">
    <citation type="journal article" date="2016" name="Front. Microbiol.">
        <title>Single-Cell (Meta-)Genomics of a Dimorphic Candidatus Thiomargarita nelsonii Reveals Genomic Plasticity.</title>
        <authorList>
            <person name="Flood B.E."/>
            <person name="Fliss P."/>
            <person name="Jones D.S."/>
            <person name="Dick G.J."/>
            <person name="Jain S."/>
            <person name="Kaster A.K."/>
            <person name="Winkel M."/>
            <person name="Mussmann M."/>
            <person name="Bailey J."/>
        </authorList>
    </citation>
    <scope>NUCLEOTIDE SEQUENCE [LARGE SCALE GENOMIC DNA]</scope>
    <source>
        <strain evidence="18">Hydrate Ridge</strain>
    </source>
</reference>
<keyword evidence="13 14" id="KW-0472">Membrane</keyword>
<dbReference type="InterPro" id="IPR004358">
    <property type="entry name" value="Sig_transdc_His_kin-like_C"/>
</dbReference>
<evidence type="ECO:0000256" key="2">
    <source>
        <dbReference type="ARBA" id="ARBA00004651"/>
    </source>
</evidence>
<sequence>MPQIKKWLNVGMAIILVALLISLWMIAEALQNSEHFEHLYSILLLINAVALLALLVLIAQNLHHLFTQVRKKHAGARLTVRLVILLVMLSSLPVIIVYYFSLEFLYQRLDSWSDINIENALQDALDLSRATLNARMREALKKTNGVADEITLVSDQSVTLQLNELRERSGASELTLLASNGHIIASNSAEMGSLLPTLPNESILLQLQHANSYINLVPQHERGLHIRVVVIVQRQPVRLLQALFPIPSRVRELAESVETAFVNYEERAYLQQPLKLSFTLALSLVLLLSIFSTIWMAIFIARRFVAPISDLIEGTRAVAKGNYQKQLPVKHLDELGFLVQSFNEMTRRIAQARDEVKQSQQLADNQRAYLETVLKHLSSGVISLNDEQRLRTANPAFAQIMGLPLNELLGKTLAQLQNDYPTLVPLWTAIQSYFITRAKDWREEITLFGAEGRKILICCATQLSAAQGEGYVIVCDDVTTLIHAQRDAAWSEVARRLAHEIKNPLTPIQLSAERLRQKYLRQLPEKNLETLDRMTHTIIQQVDAMKKMVNAFSDYAKIPSLQREPLNLNQLIKEVLDLYHHAPIPIKTLLNDDIPTIEADRGRLRQVLHNLIKNALDAESTDNNCITVTTRCLKESCFKCVELRLSDQGPGIPEKLLDKIFEPYVTTKTKGTGLGLAIVKKIIDEHGGAVWIEQTEGTCVVIRLPVVNNTCQEKSREDKGFI</sequence>
<feature type="domain" description="PAS" evidence="16">
    <location>
        <begin position="366"/>
        <end position="413"/>
    </location>
</feature>
<keyword evidence="8" id="KW-0547">Nucleotide-binding</keyword>
<evidence type="ECO:0000259" key="15">
    <source>
        <dbReference type="PROSITE" id="PS50109"/>
    </source>
</evidence>
<dbReference type="GO" id="GO:0005886">
    <property type="term" value="C:plasma membrane"/>
    <property type="evidence" value="ECO:0007669"/>
    <property type="project" value="UniProtKB-SubCell"/>
</dbReference>
<keyword evidence="5" id="KW-0597">Phosphoprotein</keyword>
<keyword evidence="6" id="KW-0808">Transferase</keyword>
<gene>
    <name evidence="18" type="ORF">PN36_08780</name>
</gene>
<evidence type="ECO:0000313" key="19">
    <source>
        <dbReference type="Proteomes" id="UP000030428"/>
    </source>
</evidence>
<dbReference type="SMART" id="SM00387">
    <property type="entry name" value="HATPase_c"/>
    <property type="match status" value="1"/>
</dbReference>
<feature type="transmembrane region" description="Helical" evidence="14">
    <location>
        <begin position="278"/>
        <end position="301"/>
    </location>
</feature>
<dbReference type="PANTHER" id="PTHR43065">
    <property type="entry name" value="SENSOR HISTIDINE KINASE"/>
    <property type="match status" value="1"/>
</dbReference>
<evidence type="ECO:0000256" key="4">
    <source>
        <dbReference type="ARBA" id="ARBA00022475"/>
    </source>
</evidence>
<evidence type="ECO:0000256" key="11">
    <source>
        <dbReference type="ARBA" id="ARBA00022989"/>
    </source>
</evidence>
<feature type="domain" description="HAMP" evidence="17">
    <location>
        <begin position="302"/>
        <end position="354"/>
    </location>
</feature>
<keyword evidence="4" id="KW-1003">Cell membrane</keyword>
<accession>A0A0A6P9Z6</accession>
<dbReference type="PANTHER" id="PTHR43065:SF10">
    <property type="entry name" value="PEROXIDE STRESS-ACTIVATED HISTIDINE KINASE MAK3"/>
    <property type="match status" value="1"/>
</dbReference>
<dbReference type="PROSITE" id="PS50109">
    <property type="entry name" value="HIS_KIN"/>
    <property type="match status" value="1"/>
</dbReference>
<dbReference type="EC" id="2.7.13.3" evidence="3"/>
<dbReference type="CDD" id="cd00075">
    <property type="entry name" value="HATPase"/>
    <property type="match status" value="1"/>
</dbReference>
<dbReference type="SUPFAM" id="SSF47384">
    <property type="entry name" value="Homodimeric domain of signal transducing histidine kinase"/>
    <property type="match status" value="1"/>
</dbReference>
<dbReference type="SMART" id="SM00388">
    <property type="entry name" value="HisKA"/>
    <property type="match status" value="1"/>
</dbReference>
<comment type="catalytic activity">
    <reaction evidence="1">
        <text>ATP + protein L-histidine = ADP + protein N-phospho-L-histidine.</text>
        <dbReference type="EC" id="2.7.13.3"/>
    </reaction>
</comment>
<evidence type="ECO:0000256" key="10">
    <source>
        <dbReference type="ARBA" id="ARBA00022840"/>
    </source>
</evidence>
<dbReference type="InterPro" id="IPR045671">
    <property type="entry name" value="NtrY-like_N"/>
</dbReference>
<keyword evidence="12" id="KW-0902">Two-component regulatory system</keyword>
<evidence type="ECO:0000256" key="8">
    <source>
        <dbReference type="ARBA" id="ARBA00022741"/>
    </source>
</evidence>
<proteinExistence type="predicted"/>
<organism evidence="18 19">
    <name type="scientific">Candidatus Thiomargarita nelsonii</name>
    <dbReference type="NCBI Taxonomy" id="1003181"/>
    <lineage>
        <taxon>Bacteria</taxon>
        <taxon>Pseudomonadati</taxon>
        <taxon>Pseudomonadota</taxon>
        <taxon>Gammaproteobacteria</taxon>
        <taxon>Thiotrichales</taxon>
        <taxon>Thiotrichaceae</taxon>
        <taxon>Thiomargarita</taxon>
    </lineage>
</organism>
<evidence type="ECO:0000256" key="1">
    <source>
        <dbReference type="ARBA" id="ARBA00000085"/>
    </source>
</evidence>
<dbReference type="SMART" id="SM00091">
    <property type="entry name" value="PAS"/>
    <property type="match status" value="1"/>
</dbReference>
<dbReference type="InterPro" id="IPR005467">
    <property type="entry name" value="His_kinase_dom"/>
</dbReference>
<dbReference type="InterPro" id="IPR003660">
    <property type="entry name" value="HAMP_dom"/>
</dbReference>
<dbReference type="InterPro" id="IPR035965">
    <property type="entry name" value="PAS-like_dom_sf"/>
</dbReference>
<keyword evidence="7 14" id="KW-0812">Transmembrane</keyword>
<dbReference type="EMBL" id="JSZA02000026">
    <property type="protein sequence ID" value="KHD07605.1"/>
    <property type="molecule type" value="Genomic_DNA"/>
</dbReference>
<dbReference type="SMART" id="SM00304">
    <property type="entry name" value="HAMP"/>
    <property type="match status" value="1"/>
</dbReference>
<dbReference type="CDD" id="cd06225">
    <property type="entry name" value="HAMP"/>
    <property type="match status" value="1"/>
</dbReference>
<comment type="subcellular location">
    <subcellularLocation>
        <location evidence="2">Cell membrane</location>
        <topology evidence="2">Multi-pass membrane protein</topology>
    </subcellularLocation>
</comment>
<evidence type="ECO:0000259" key="17">
    <source>
        <dbReference type="PROSITE" id="PS50885"/>
    </source>
</evidence>
<dbReference type="Gene3D" id="3.30.450.20">
    <property type="entry name" value="PAS domain"/>
    <property type="match status" value="1"/>
</dbReference>
<name>A0A0A6P9Z6_9GAMM</name>
<dbReference type="SUPFAM" id="SSF158472">
    <property type="entry name" value="HAMP domain-like"/>
    <property type="match status" value="1"/>
</dbReference>
<feature type="transmembrane region" description="Helical" evidence="14">
    <location>
        <begin position="7"/>
        <end position="27"/>
    </location>
</feature>
<evidence type="ECO:0000256" key="9">
    <source>
        <dbReference type="ARBA" id="ARBA00022777"/>
    </source>
</evidence>
<dbReference type="AlphaFoldDB" id="A0A0A6P9Z6"/>
<dbReference type="InterPro" id="IPR013656">
    <property type="entry name" value="PAS_4"/>
</dbReference>
<dbReference type="Pfam" id="PF00512">
    <property type="entry name" value="HisKA"/>
    <property type="match status" value="1"/>
</dbReference>
<dbReference type="CDD" id="cd00130">
    <property type="entry name" value="PAS"/>
    <property type="match status" value="1"/>
</dbReference>
<dbReference type="InterPro" id="IPR003594">
    <property type="entry name" value="HATPase_dom"/>
</dbReference>
<evidence type="ECO:0000259" key="16">
    <source>
        <dbReference type="PROSITE" id="PS50112"/>
    </source>
</evidence>
<dbReference type="GO" id="GO:0005524">
    <property type="term" value="F:ATP binding"/>
    <property type="evidence" value="ECO:0007669"/>
    <property type="project" value="UniProtKB-KW"/>
</dbReference>
<evidence type="ECO:0000256" key="14">
    <source>
        <dbReference type="SAM" id="Phobius"/>
    </source>
</evidence>
<dbReference type="InterPro" id="IPR036097">
    <property type="entry name" value="HisK_dim/P_sf"/>
</dbReference>
<protein>
    <recommendedName>
        <fullName evidence="3">histidine kinase</fullName>
        <ecNumber evidence="3">2.7.13.3</ecNumber>
    </recommendedName>
</protein>
<keyword evidence="9" id="KW-0418">Kinase</keyword>
<dbReference type="Proteomes" id="UP000030428">
    <property type="component" value="Unassembled WGS sequence"/>
</dbReference>
<dbReference type="GO" id="GO:0000155">
    <property type="term" value="F:phosphorelay sensor kinase activity"/>
    <property type="evidence" value="ECO:0007669"/>
    <property type="project" value="InterPro"/>
</dbReference>
<dbReference type="InterPro" id="IPR003661">
    <property type="entry name" value="HisK_dim/P_dom"/>
</dbReference>
<evidence type="ECO:0000256" key="5">
    <source>
        <dbReference type="ARBA" id="ARBA00022553"/>
    </source>
</evidence>
<evidence type="ECO:0000313" key="18">
    <source>
        <dbReference type="EMBL" id="KHD07605.1"/>
    </source>
</evidence>